<gene>
    <name evidence="2" type="ORF">SAPIO_CDS8070</name>
</gene>
<evidence type="ECO:0000313" key="3">
    <source>
        <dbReference type="Proteomes" id="UP000028545"/>
    </source>
</evidence>
<evidence type="ECO:0000313" key="2">
    <source>
        <dbReference type="EMBL" id="KEZ40787.1"/>
    </source>
</evidence>
<dbReference type="EMBL" id="JOWA01000118">
    <property type="protein sequence ID" value="KEZ40787.1"/>
    <property type="molecule type" value="Genomic_DNA"/>
</dbReference>
<dbReference type="AlphaFoldDB" id="A0A084G0C5"/>
<dbReference type="GeneID" id="27727142"/>
<protein>
    <submittedName>
        <fullName evidence="2">Uncharacterized protein</fullName>
    </submittedName>
</protein>
<feature type="region of interest" description="Disordered" evidence="1">
    <location>
        <begin position="83"/>
        <end position="134"/>
    </location>
</feature>
<organism evidence="2 3">
    <name type="scientific">Pseudallescheria apiosperma</name>
    <name type="common">Scedosporium apiospermum</name>
    <dbReference type="NCBI Taxonomy" id="563466"/>
    <lineage>
        <taxon>Eukaryota</taxon>
        <taxon>Fungi</taxon>
        <taxon>Dikarya</taxon>
        <taxon>Ascomycota</taxon>
        <taxon>Pezizomycotina</taxon>
        <taxon>Sordariomycetes</taxon>
        <taxon>Hypocreomycetidae</taxon>
        <taxon>Microascales</taxon>
        <taxon>Microascaceae</taxon>
        <taxon>Scedosporium</taxon>
    </lineage>
</organism>
<keyword evidence="3" id="KW-1185">Reference proteome</keyword>
<sequence>MTVALNELVSTWDVNYQRESPLFSANFPAEIRLLIYHYVFADSDQPSIPFDFRVKNHHDGDHDDDGALEPDFCSDLIADETEPPSSVEYDWFDPENFPENEPNLDSSGEIEPTLSQDDEEPGPGQRDPTVGDRYGIYAPDPSVANWRTQETGDWTSRRYIRPGCTGCRKHDIALLRTCRRVYLEARLQLPSVYEYRIWALRGPPHRHLELFYGGLTIEQANCITSVEVNAQMFWLEGSFLRSCANEPYYFRCIKNLRLIIEKGDWWYNETNEPLYITPFGGKMAAMKTQMTETKHFGKKPPQETLEAKWQAPVDFGCDSWGLAFRWMPKLETLAIELETAEHQKCELEPIVEWAARTWRFPLGPKRKDNCTYLSAQGNPVEKMSWRAGRMPILSAV</sequence>
<dbReference type="KEGG" id="sapo:SAPIO_CDS8070"/>
<reference evidence="2 3" key="1">
    <citation type="journal article" date="2014" name="Genome Announc.">
        <title>Draft genome sequence of the pathogenic fungus Scedosporium apiospermum.</title>
        <authorList>
            <person name="Vandeputte P."/>
            <person name="Ghamrawi S."/>
            <person name="Rechenmann M."/>
            <person name="Iltis A."/>
            <person name="Giraud S."/>
            <person name="Fleury M."/>
            <person name="Thornton C."/>
            <person name="Delhaes L."/>
            <person name="Meyer W."/>
            <person name="Papon N."/>
            <person name="Bouchara J.P."/>
        </authorList>
    </citation>
    <scope>NUCLEOTIDE SEQUENCE [LARGE SCALE GENOMIC DNA]</scope>
    <source>
        <strain evidence="2 3">IHEM 14462</strain>
    </source>
</reference>
<dbReference type="RefSeq" id="XP_016640586.1">
    <property type="nucleotide sequence ID" value="XM_016789787.1"/>
</dbReference>
<accession>A0A084G0C5</accession>
<dbReference type="Proteomes" id="UP000028545">
    <property type="component" value="Unassembled WGS sequence"/>
</dbReference>
<proteinExistence type="predicted"/>
<dbReference type="HOGENOM" id="CLU_029634_0_0_1"/>
<comment type="caution">
    <text evidence="2">The sequence shown here is derived from an EMBL/GenBank/DDBJ whole genome shotgun (WGS) entry which is preliminary data.</text>
</comment>
<name>A0A084G0C5_PSEDA</name>
<dbReference type="PANTHER" id="PTHR38790">
    <property type="entry name" value="2EXR DOMAIN-CONTAINING PROTEIN-RELATED"/>
    <property type="match status" value="1"/>
</dbReference>
<dbReference type="VEuPathDB" id="FungiDB:SAPIO_CDS8070"/>
<dbReference type="OrthoDB" id="288942at2759"/>
<evidence type="ECO:0000256" key="1">
    <source>
        <dbReference type="SAM" id="MobiDB-lite"/>
    </source>
</evidence>